<accession>A0A5J4R005</accession>
<dbReference type="SUPFAM" id="SSF118116">
    <property type="entry name" value="DNA mismatch repair protein MutL"/>
    <property type="match status" value="1"/>
</dbReference>
<dbReference type="AlphaFoldDB" id="A0A5J4R005"/>
<gene>
    <name evidence="1" type="ORF">EZS27_024102</name>
</gene>
<dbReference type="InterPro" id="IPR042120">
    <property type="entry name" value="MutL_C_dimsub"/>
</dbReference>
<dbReference type="Gene3D" id="3.30.1540.20">
    <property type="entry name" value="MutL, C-terminal domain, dimerisation subdomain"/>
    <property type="match status" value="1"/>
</dbReference>
<comment type="caution">
    <text evidence="1">The sequence shown here is derived from an EMBL/GenBank/DDBJ whole genome shotgun (WGS) entry which is preliminary data.</text>
</comment>
<dbReference type="EMBL" id="SNRY01002091">
    <property type="protein sequence ID" value="KAA6326848.1"/>
    <property type="molecule type" value="Genomic_DNA"/>
</dbReference>
<name>A0A5J4R005_9ZZZZ</name>
<protein>
    <submittedName>
        <fullName evidence="1">DNA mismatch repair protein MutL</fullName>
    </submittedName>
</protein>
<sequence length="78" mass="8642">DMIYTSIEEGNDVKEDIQSLLALTLASASAIVYGQVLSNEEMVNLVDTLFACQTPNYTPDGQTILATIKEDEIERLFK</sequence>
<evidence type="ECO:0000313" key="1">
    <source>
        <dbReference type="EMBL" id="KAA6326848.1"/>
    </source>
</evidence>
<proteinExistence type="predicted"/>
<reference evidence="1" key="1">
    <citation type="submission" date="2019-03" db="EMBL/GenBank/DDBJ databases">
        <title>Single cell metagenomics reveals metabolic interactions within the superorganism composed of flagellate Streblomastix strix and complex community of Bacteroidetes bacteria on its surface.</title>
        <authorList>
            <person name="Treitli S.C."/>
            <person name="Kolisko M."/>
            <person name="Husnik F."/>
            <person name="Keeling P."/>
            <person name="Hampl V."/>
        </authorList>
    </citation>
    <scope>NUCLEOTIDE SEQUENCE</scope>
    <source>
        <strain evidence="1">STM</strain>
    </source>
</reference>
<dbReference type="InterPro" id="IPR037198">
    <property type="entry name" value="MutL_C_sf"/>
</dbReference>
<feature type="non-terminal residue" evidence="1">
    <location>
        <position position="1"/>
    </location>
</feature>
<organism evidence="1">
    <name type="scientific">termite gut metagenome</name>
    <dbReference type="NCBI Taxonomy" id="433724"/>
    <lineage>
        <taxon>unclassified sequences</taxon>
        <taxon>metagenomes</taxon>
        <taxon>organismal metagenomes</taxon>
    </lineage>
</organism>